<evidence type="ECO:0000256" key="1">
    <source>
        <dbReference type="ARBA" id="ARBA00004328"/>
    </source>
</evidence>
<dbReference type="GO" id="GO:0044423">
    <property type="term" value="C:virion component"/>
    <property type="evidence" value="ECO:0007669"/>
    <property type="project" value="UniProtKB-KW"/>
</dbReference>
<sequence>MSFLDKVIERRDAVKAELDAVLEAVAAEERTDLTAEETEKVDALVEESRSLDTKIEKFNTQAVADAKASEVRASVAAVVTPKGGATVTREARTYSPEAEVSFVKDAFAASSRGDFAANERLARHMREESIERRDVGTAQFDGLTIPQYLVDLAAPLARAGRPTADFATSKHSLPASGMTLNISRMTTGTSTAVQVTQNDAVSETDADDTLLTINVRTIAGQQDISKQAIERGTGIDAFIVADLIRSWHTTLDAQILNGAGTSGTIKGIRNSGGNAITFTATTPTVALLYPKLADAIQQVQANTFTTPTHFIMHPRRLAFLMAAVDGSNRPLVVPAAGGPMNAIGTGAGASAYGNSGYQMLGLPIITDASVGTSYGAATNQDEIYCVAAPEMHLWEQPGSPFALSFDATGAGNLTVKSVVYGYAAFSAERYPLAASIISGTGLVAPTF</sequence>
<protein>
    <submittedName>
        <fullName evidence="4">Major_cap_HK97, phage major capsid protein, HK97 family</fullName>
    </submittedName>
</protein>
<feature type="domain" description="Phage capsid-like C-terminal" evidence="3">
    <location>
        <begin position="144"/>
        <end position="384"/>
    </location>
</feature>
<dbReference type="Pfam" id="PF05065">
    <property type="entry name" value="Phage_capsid"/>
    <property type="match status" value="1"/>
</dbReference>
<evidence type="ECO:0000256" key="2">
    <source>
        <dbReference type="ARBA" id="ARBA00022844"/>
    </source>
</evidence>
<keyword evidence="2" id="KW-0946">Virion</keyword>
<dbReference type="EMBL" id="LR796509">
    <property type="protein sequence ID" value="CAB4148969.1"/>
    <property type="molecule type" value="Genomic_DNA"/>
</dbReference>
<proteinExistence type="predicted"/>
<dbReference type="InterPro" id="IPR054612">
    <property type="entry name" value="Phage_capsid-like_C"/>
</dbReference>
<dbReference type="SUPFAM" id="SSF56563">
    <property type="entry name" value="Major capsid protein gp5"/>
    <property type="match status" value="1"/>
</dbReference>
<dbReference type="InterPro" id="IPR024455">
    <property type="entry name" value="Phage_capsid"/>
</dbReference>
<dbReference type="Gene3D" id="3.30.2400.10">
    <property type="entry name" value="Major capsid protein gp5"/>
    <property type="match status" value="1"/>
</dbReference>
<dbReference type="Gene3D" id="3.30.2320.10">
    <property type="entry name" value="hypothetical protein PF0899 domain"/>
    <property type="match status" value="1"/>
</dbReference>
<evidence type="ECO:0000313" key="4">
    <source>
        <dbReference type="EMBL" id="CAB4148969.1"/>
    </source>
</evidence>
<name>A0A6J5MYX6_9CAUD</name>
<evidence type="ECO:0000259" key="3">
    <source>
        <dbReference type="Pfam" id="PF05065"/>
    </source>
</evidence>
<reference evidence="4" key="1">
    <citation type="submission" date="2020-04" db="EMBL/GenBank/DDBJ databases">
        <authorList>
            <person name="Chiriac C."/>
            <person name="Salcher M."/>
            <person name="Ghai R."/>
            <person name="Kavagutti S V."/>
        </authorList>
    </citation>
    <scope>NUCLEOTIDE SEQUENCE</scope>
</reference>
<gene>
    <name evidence="4" type="ORF">UFOVP534_36</name>
</gene>
<dbReference type="NCBIfam" id="TIGR01554">
    <property type="entry name" value="major_cap_HK97"/>
    <property type="match status" value="1"/>
</dbReference>
<comment type="subcellular location">
    <subcellularLocation>
        <location evidence="1">Virion</location>
    </subcellularLocation>
</comment>
<accession>A0A6J5MYX6</accession>
<organism evidence="4">
    <name type="scientific">uncultured Caudovirales phage</name>
    <dbReference type="NCBI Taxonomy" id="2100421"/>
    <lineage>
        <taxon>Viruses</taxon>
        <taxon>Duplodnaviria</taxon>
        <taxon>Heunggongvirae</taxon>
        <taxon>Uroviricota</taxon>
        <taxon>Caudoviricetes</taxon>
        <taxon>Peduoviridae</taxon>
        <taxon>Maltschvirus</taxon>
        <taxon>Maltschvirus maltsch</taxon>
    </lineage>
</organism>